<dbReference type="Proteomes" id="UP000434957">
    <property type="component" value="Unassembled WGS sequence"/>
</dbReference>
<accession>A0A6A3H284</accession>
<gene>
    <name evidence="2" type="ORF">PR002_g29244</name>
    <name evidence="3" type="ORF">PR003_g29767</name>
</gene>
<protein>
    <submittedName>
        <fullName evidence="2">Uncharacterized protein</fullName>
    </submittedName>
</protein>
<dbReference type="EMBL" id="QXFT01005168">
    <property type="protein sequence ID" value="KAE9273899.1"/>
    <property type="molecule type" value="Genomic_DNA"/>
</dbReference>
<dbReference type="EMBL" id="QXFU01005642">
    <property type="protein sequence ID" value="KAE8963591.1"/>
    <property type="molecule type" value="Genomic_DNA"/>
</dbReference>
<comment type="caution">
    <text evidence="2">The sequence shown here is derived from an EMBL/GenBank/DDBJ whole genome shotgun (WGS) entry which is preliminary data.</text>
</comment>
<feature type="compositionally biased region" description="Basic and acidic residues" evidence="1">
    <location>
        <begin position="17"/>
        <end position="26"/>
    </location>
</feature>
<organism evidence="2 5">
    <name type="scientific">Phytophthora rubi</name>
    <dbReference type="NCBI Taxonomy" id="129364"/>
    <lineage>
        <taxon>Eukaryota</taxon>
        <taxon>Sar</taxon>
        <taxon>Stramenopiles</taxon>
        <taxon>Oomycota</taxon>
        <taxon>Peronosporomycetes</taxon>
        <taxon>Peronosporales</taxon>
        <taxon>Peronosporaceae</taxon>
        <taxon>Phytophthora</taxon>
    </lineage>
</organism>
<evidence type="ECO:0000313" key="3">
    <source>
        <dbReference type="EMBL" id="KAE9273899.1"/>
    </source>
</evidence>
<name>A0A6A3H284_9STRA</name>
<evidence type="ECO:0000256" key="1">
    <source>
        <dbReference type="SAM" id="MobiDB-lite"/>
    </source>
</evidence>
<feature type="region of interest" description="Disordered" evidence="1">
    <location>
        <begin position="81"/>
        <end position="107"/>
    </location>
</feature>
<proteinExistence type="predicted"/>
<dbReference type="AlphaFoldDB" id="A0A6A3H284"/>
<evidence type="ECO:0000313" key="4">
    <source>
        <dbReference type="Proteomes" id="UP000434957"/>
    </source>
</evidence>
<dbReference type="Proteomes" id="UP000435112">
    <property type="component" value="Unassembled WGS sequence"/>
</dbReference>
<keyword evidence="4" id="KW-1185">Reference proteome</keyword>
<feature type="region of interest" description="Disordered" evidence="1">
    <location>
        <begin position="1"/>
        <end position="26"/>
    </location>
</feature>
<evidence type="ECO:0000313" key="2">
    <source>
        <dbReference type="EMBL" id="KAE8963591.1"/>
    </source>
</evidence>
<sequence length="107" mass="11721">MRIGDWVTTPAPSRPSHRIDDYGRRGFDNGGTSARFNVSACPPSAEIHSVQDASQEPCQLTSLCVNEEVALRPRADWQPTVAESQLRPSHRVDVKVAVGPQSPSKQQ</sequence>
<reference evidence="2 5" key="1">
    <citation type="submission" date="2018-09" db="EMBL/GenBank/DDBJ databases">
        <title>Genomic investigation of the strawberry pathogen Phytophthora fragariae indicates pathogenicity is determined by transcriptional variation in three key races.</title>
        <authorList>
            <person name="Adams T.M."/>
            <person name="Armitage A.D."/>
            <person name="Sobczyk M.K."/>
            <person name="Bates H.J."/>
            <person name="Dunwell J.M."/>
            <person name="Nellist C.F."/>
            <person name="Harrison R.J."/>
        </authorList>
    </citation>
    <scope>NUCLEOTIDE SEQUENCE [LARGE SCALE GENOMIC DNA]</scope>
    <source>
        <strain evidence="2 5">SCRP324</strain>
        <strain evidence="3 4">SCRP333</strain>
    </source>
</reference>
<evidence type="ECO:0000313" key="5">
    <source>
        <dbReference type="Proteomes" id="UP000435112"/>
    </source>
</evidence>